<feature type="transmembrane region" description="Helical" evidence="5">
    <location>
        <begin position="290"/>
        <end position="312"/>
    </location>
</feature>
<dbReference type="SUPFAM" id="SSF52540">
    <property type="entry name" value="P-loop containing nucleoside triphosphate hydrolases"/>
    <property type="match status" value="1"/>
</dbReference>
<dbReference type="InterPro" id="IPR011527">
    <property type="entry name" value="ABC1_TM_dom"/>
</dbReference>
<dbReference type="GO" id="GO:0005524">
    <property type="term" value="F:ATP binding"/>
    <property type="evidence" value="ECO:0007669"/>
    <property type="project" value="UniProtKB-KW"/>
</dbReference>
<feature type="transmembrane region" description="Helical" evidence="5">
    <location>
        <begin position="32"/>
        <end position="54"/>
    </location>
</feature>
<evidence type="ECO:0000256" key="5">
    <source>
        <dbReference type="SAM" id="Phobius"/>
    </source>
</evidence>
<evidence type="ECO:0000313" key="9">
    <source>
        <dbReference type="Proteomes" id="UP000033740"/>
    </source>
</evidence>
<dbReference type="InterPro" id="IPR003439">
    <property type="entry name" value="ABC_transporter-like_ATP-bd"/>
</dbReference>
<dbReference type="PANTHER" id="PTHR43394:SF1">
    <property type="entry name" value="ATP-BINDING CASSETTE SUB-FAMILY B MEMBER 10, MITOCHONDRIAL"/>
    <property type="match status" value="1"/>
</dbReference>
<name>A0A0F0LPF1_9MICO</name>
<dbReference type="AlphaFoldDB" id="A0A0F0LPF1"/>
<organism evidence="8 9">
    <name type="scientific">Microbacterium azadirachtae</name>
    <dbReference type="NCBI Taxonomy" id="582680"/>
    <lineage>
        <taxon>Bacteria</taxon>
        <taxon>Bacillati</taxon>
        <taxon>Actinomycetota</taxon>
        <taxon>Actinomycetes</taxon>
        <taxon>Micrococcales</taxon>
        <taxon>Microbacteriaceae</taxon>
        <taxon>Microbacterium</taxon>
    </lineage>
</organism>
<dbReference type="EMBL" id="JYIX01000027">
    <property type="protein sequence ID" value="KJL34569.1"/>
    <property type="molecule type" value="Genomic_DNA"/>
</dbReference>
<evidence type="ECO:0000259" key="7">
    <source>
        <dbReference type="PROSITE" id="PS50929"/>
    </source>
</evidence>
<dbReference type="InterPro" id="IPR036640">
    <property type="entry name" value="ABC1_TM_sf"/>
</dbReference>
<feature type="domain" description="ABC transporter" evidence="6">
    <location>
        <begin position="325"/>
        <end position="571"/>
    </location>
</feature>
<dbReference type="InterPro" id="IPR039421">
    <property type="entry name" value="Type_1_exporter"/>
</dbReference>
<reference evidence="8 9" key="1">
    <citation type="submission" date="2015-02" db="EMBL/GenBank/DDBJ databases">
        <title>Draft genome sequences of ten Microbacterium spp. with emphasis on heavy metal contaminated environments.</title>
        <authorList>
            <person name="Corretto E."/>
        </authorList>
    </citation>
    <scope>NUCLEOTIDE SEQUENCE [LARGE SCALE GENOMIC DNA]</scope>
    <source>
        <strain evidence="8 9">ARN176</strain>
    </source>
</reference>
<dbReference type="Pfam" id="PF00005">
    <property type="entry name" value="ABC_tran"/>
    <property type="match status" value="1"/>
</dbReference>
<keyword evidence="8" id="KW-0547">Nucleotide-binding</keyword>
<comment type="subcellular location">
    <subcellularLocation>
        <location evidence="1">Cell membrane</location>
        <topology evidence="1">Multi-pass membrane protein</topology>
    </subcellularLocation>
</comment>
<keyword evidence="4 5" id="KW-0472">Membrane</keyword>
<evidence type="ECO:0000256" key="3">
    <source>
        <dbReference type="ARBA" id="ARBA00022989"/>
    </source>
</evidence>
<dbReference type="GO" id="GO:0015421">
    <property type="term" value="F:ABC-type oligopeptide transporter activity"/>
    <property type="evidence" value="ECO:0007669"/>
    <property type="project" value="TreeGrafter"/>
</dbReference>
<evidence type="ECO:0000259" key="6">
    <source>
        <dbReference type="PROSITE" id="PS50893"/>
    </source>
</evidence>
<dbReference type="Gene3D" id="3.40.50.300">
    <property type="entry name" value="P-loop containing nucleotide triphosphate hydrolases"/>
    <property type="match status" value="1"/>
</dbReference>
<keyword evidence="2 5" id="KW-0812">Transmembrane</keyword>
<dbReference type="EC" id="3.6.3.-" evidence="8"/>
<protein>
    <submittedName>
        <fullName evidence="8">Putative multidrug resistance ABC transporter ATP-binding/permease protein YheI</fullName>
        <ecNumber evidence="8">3.6.3.-</ecNumber>
    </submittedName>
</protein>
<feature type="transmembrane region" description="Helical" evidence="5">
    <location>
        <begin position="60"/>
        <end position="81"/>
    </location>
</feature>
<proteinExistence type="predicted"/>
<dbReference type="PROSITE" id="PS50929">
    <property type="entry name" value="ABC_TM1F"/>
    <property type="match status" value="1"/>
</dbReference>
<dbReference type="STRING" id="582680.RS86_00824"/>
<dbReference type="RefSeq" id="WP_052680063.1">
    <property type="nucleotide sequence ID" value="NZ_JYIX01000027.1"/>
</dbReference>
<evidence type="ECO:0000313" key="8">
    <source>
        <dbReference type="EMBL" id="KJL34569.1"/>
    </source>
</evidence>
<gene>
    <name evidence="8" type="primary">yheI</name>
    <name evidence="8" type="ORF">RS86_00824</name>
</gene>
<keyword evidence="8" id="KW-0378">Hydrolase</keyword>
<dbReference type="PANTHER" id="PTHR43394">
    <property type="entry name" value="ATP-DEPENDENT PERMEASE MDL1, MITOCHONDRIAL"/>
    <property type="match status" value="1"/>
</dbReference>
<dbReference type="PROSITE" id="PS50893">
    <property type="entry name" value="ABC_TRANSPORTER_2"/>
    <property type="match status" value="1"/>
</dbReference>
<keyword evidence="3 5" id="KW-1133">Transmembrane helix</keyword>
<keyword evidence="8" id="KW-0067">ATP-binding</keyword>
<feature type="transmembrane region" description="Helical" evidence="5">
    <location>
        <begin position="170"/>
        <end position="189"/>
    </location>
</feature>
<evidence type="ECO:0000256" key="2">
    <source>
        <dbReference type="ARBA" id="ARBA00022692"/>
    </source>
</evidence>
<keyword evidence="9" id="KW-1185">Reference proteome</keyword>
<comment type="caution">
    <text evidence="8">The sequence shown here is derived from an EMBL/GenBank/DDBJ whole genome shotgun (WGS) entry which is preliminary data.</text>
</comment>
<sequence>MIALPEKYVPPPAGVTPVGFLAWLVRRQWTTVLQGVVCDVIWLLGLALTPWAIGRAVDEGLVAGDYGAFLRWLGVVVWLQLQHSLIQGLRDRAGSINFARAYSRLEMVLARSTSHVTVAAERALAPGAVVTMAAESWSATFLPINVGSITSALVAFITVSVLLLRDSVMLGLFVIVGVPLFSAASFLLVRTLNARSEIAWGAREAMNAVALDSVKGLRVLRGVGGEQRFLARYRERSAELRVAGIRLALPRAAAEALNLLIPGLFVAGLTWVGAVLVSQGQLQVGALVAFYGYAGFLVLPVALINQAMTVAVDARVAARRIIGLLALQPLWADGAASGRMPEPSPEEDDLLRDDVTGLVVREGELLGVVVSEEGSARALVDRVGRLLPDVGEGSVVLHGRRLEDWDIAVVRERIVVSDPVPFLFSGTLREVLDPWGRHDDDAVLAAVAAVDASDIVKSVPGGLDVLVGERGVEFSGGQRQRLGAARALLAEPELLVMHDPTSSVDAPTEERMSSGIRSHRRGRTTMIVTTSPLVLALAARVVLVVGDRIVADGTHLGLLESHQEYRALVMRAEGVER</sequence>
<dbReference type="PATRIC" id="fig|582680.6.peg.848"/>
<dbReference type="Pfam" id="PF00664">
    <property type="entry name" value="ABC_membrane"/>
    <property type="match status" value="1"/>
</dbReference>
<feature type="domain" description="ABC transmembrane type-1" evidence="7">
    <location>
        <begin position="40"/>
        <end position="313"/>
    </location>
</feature>
<accession>A0A0F0LPF1</accession>
<dbReference type="Gene3D" id="1.20.1560.10">
    <property type="entry name" value="ABC transporter type 1, transmembrane domain"/>
    <property type="match status" value="1"/>
</dbReference>
<dbReference type="GO" id="GO:0005886">
    <property type="term" value="C:plasma membrane"/>
    <property type="evidence" value="ECO:0007669"/>
    <property type="project" value="UniProtKB-SubCell"/>
</dbReference>
<evidence type="ECO:0000256" key="1">
    <source>
        <dbReference type="ARBA" id="ARBA00004651"/>
    </source>
</evidence>
<dbReference type="SUPFAM" id="SSF90123">
    <property type="entry name" value="ABC transporter transmembrane region"/>
    <property type="match status" value="1"/>
</dbReference>
<dbReference type="Proteomes" id="UP000033740">
    <property type="component" value="Unassembled WGS sequence"/>
</dbReference>
<feature type="transmembrane region" description="Helical" evidence="5">
    <location>
        <begin position="256"/>
        <end position="278"/>
    </location>
</feature>
<dbReference type="InterPro" id="IPR027417">
    <property type="entry name" value="P-loop_NTPase"/>
</dbReference>
<dbReference type="GO" id="GO:0016887">
    <property type="term" value="F:ATP hydrolysis activity"/>
    <property type="evidence" value="ECO:0007669"/>
    <property type="project" value="InterPro"/>
</dbReference>
<evidence type="ECO:0000256" key="4">
    <source>
        <dbReference type="ARBA" id="ARBA00023136"/>
    </source>
</evidence>
<feature type="transmembrane region" description="Helical" evidence="5">
    <location>
        <begin position="141"/>
        <end position="164"/>
    </location>
</feature>